<dbReference type="AlphaFoldDB" id="A0A1I5RIC9"/>
<name>A0A1I5RIC9_9BACT</name>
<dbReference type="RefSeq" id="WP_092015276.1">
    <property type="nucleotide sequence ID" value="NZ_FOXH01000004.1"/>
</dbReference>
<dbReference type="OrthoDB" id="973072at2"/>
<dbReference type="EMBL" id="FOXH01000004">
    <property type="protein sequence ID" value="SFP58265.1"/>
    <property type="molecule type" value="Genomic_DNA"/>
</dbReference>
<evidence type="ECO:0000313" key="2">
    <source>
        <dbReference type="Proteomes" id="UP000199306"/>
    </source>
</evidence>
<dbReference type="Proteomes" id="UP000199306">
    <property type="component" value="Unassembled WGS sequence"/>
</dbReference>
<dbReference type="Pfam" id="PF12771">
    <property type="entry name" value="SusD-like_2"/>
    <property type="match status" value="1"/>
</dbReference>
<dbReference type="InterPro" id="IPR011990">
    <property type="entry name" value="TPR-like_helical_dom_sf"/>
</dbReference>
<evidence type="ECO:0000313" key="1">
    <source>
        <dbReference type="EMBL" id="SFP58265.1"/>
    </source>
</evidence>
<dbReference type="PROSITE" id="PS51257">
    <property type="entry name" value="PROKAR_LIPOPROTEIN"/>
    <property type="match status" value="1"/>
</dbReference>
<proteinExistence type="predicted"/>
<keyword evidence="2" id="KW-1185">Reference proteome</keyword>
<gene>
    <name evidence="1" type="ORF">SAMN04515674_10491</name>
</gene>
<dbReference type="SUPFAM" id="SSF48452">
    <property type="entry name" value="TPR-like"/>
    <property type="match status" value="1"/>
</dbReference>
<dbReference type="InterPro" id="IPR041662">
    <property type="entry name" value="SusD-like_2"/>
</dbReference>
<dbReference type="STRING" id="1079859.SAMN04515674_10491"/>
<reference evidence="1 2" key="1">
    <citation type="submission" date="2016-10" db="EMBL/GenBank/DDBJ databases">
        <authorList>
            <person name="de Groot N.N."/>
        </authorList>
    </citation>
    <scope>NUCLEOTIDE SEQUENCE [LARGE SCALE GENOMIC DNA]</scope>
    <source>
        <strain evidence="2">E92,LMG 26720,CCM 7988</strain>
    </source>
</reference>
<protein>
    <submittedName>
        <fullName evidence="1">Starch-binding associating with outer membrane</fullName>
    </submittedName>
</protein>
<organism evidence="1 2">
    <name type="scientific">Pseudarcicella hirudinis</name>
    <dbReference type="NCBI Taxonomy" id="1079859"/>
    <lineage>
        <taxon>Bacteria</taxon>
        <taxon>Pseudomonadati</taxon>
        <taxon>Bacteroidota</taxon>
        <taxon>Cytophagia</taxon>
        <taxon>Cytophagales</taxon>
        <taxon>Flectobacillaceae</taxon>
        <taxon>Pseudarcicella</taxon>
    </lineage>
</organism>
<accession>A0A1I5RIC9</accession>
<sequence>MKNKNILIKSLFTLTIAGFLSGCQSELEKINQNPNEATQAQPDYLLANSIKSNADVILGSDAYMETTTLFIQHWAKIQYTDVDKYTVSLTNIQNIWTNLYAQGLNDYAEIIKIGKNTNNPNYQAVGLILQSWSFQLLTDLYGDIPYSQALKIGESITPKYDAQKDVYLGLLNDLKKASDLIDLNGNPIKGDLVYNGSLAKWKKFANSLRLRIALRIADRDPQTAKTVIAELAANRSALIAGNDEIAQLIYLSSPNQNPVAKDRETRDDYRVSKSVIDKLIELKDPRLPVFANKTVDPTPNSYVGVTNGLPADSASKLGLSRTSKLGDYFTAPSSPAVFLSYSEVLFNLAEAAQRGFIADDAATLYKQAITASLRQFKVSEGDITTYLAQPSIAYNASNYKKSIGDQKWLALFSQGQEAFAEFRRLDYPALKPAYAGVLSGQFPVRLTYPTGEQALNLNNYKAAVANQGADKLTTKLWFDVN</sequence>
<dbReference type="Gene3D" id="1.25.40.390">
    <property type="match status" value="1"/>
</dbReference>